<dbReference type="InterPro" id="IPR001173">
    <property type="entry name" value="Glyco_trans_2-like"/>
</dbReference>
<proteinExistence type="predicted"/>
<feature type="repeat" description="TPR" evidence="1">
    <location>
        <begin position="55"/>
        <end position="88"/>
    </location>
</feature>
<sequence>MSYKIAGGWAKALERLRKSNNTVHRDEGVAALRAGRPLEAIDALRRHLAVRPHDGHSWVRLGNALKDTGRYDEAEAAYERGCKLKPRSSNAWLRRAYLAKFSGHNERAAAFFRRSFELDGNSEAGRELLRMGEHGASVRDAPDIVGCIDGLVANSIFGWCVDPDGPEGPAELEFLQNGLVVGEGRTSLPRPDVVAAGFSNTHAGFRIALSSDYRAEAGAVVARLARSKRTLVNSPYQPSADDHVAIWLKRWDGLASHELEELCDSMDRETAGSLLSIVMPVYNTPVDWLRRAINSVISQFCSRWELLCVDDASTEPLVQQVLTEFSAVDSRIKVIRREKNGGVSAAVNDGIRHARGKYVAFLDHDDALEPEAVYRVLKESLSGHDIIYTDEVICGEDIDVISQVVARPSFSYDYYISHPYFVHFVSVKRSLAKKVGGYDLKMNISMDVDFVLRILENSKSVSHIPVPLYRWRTHDGSAGHEKIDAVMDATRRSLERHHARTNSRAEVSNGLTFNTFRHDFPSCAKSLIIIPTKNRVDLLKPCVDSLLLTTESDVLIVDHDSNDQSTLDYMSQLPNRVKVIRYSGPFNFSAMNNRAVEEAGSGYDLYLFANNDVEAIEAGWIEHMQGLCLREDVGAVGALLLYSDGSVQHGGVVLNVGGPAEHVYKNAPSNLGEGRNPGYISGLVSVRDFSAVTGACMMVRADIFKTVGGFDPLLAVGFNDIDLCLRIREAVT</sequence>
<dbReference type="Pfam" id="PF13181">
    <property type="entry name" value="TPR_8"/>
    <property type="match status" value="1"/>
</dbReference>
<evidence type="ECO:0000259" key="2">
    <source>
        <dbReference type="Pfam" id="PF00535"/>
    </source>
</evidence>
<dbReference type="SUPFAM" id="SSF53448">
    <property type="entry name" value="Nucleotide-diphospho-sugar transferases"/>
    <property type="match status" value="2"/>
</dbReference>
<dbReference type="Pfam" id="PF13432">
    <property type="entry name" value="TPR_16"/>
    <property type="match status" value="1"/>
</dbReference>
<dbReference type="Gene3D" id="3.90.550.10">
    <property type="entry name" value="Spore Coat Polysaccharide Biosynthesis Protein SpsA, Chain A"/>
    <property type="match status" value="2"/>
</dbReference>
<comment type="caution">
    <text evidence="3">The sequence shown here is derived from an EMBL/GenBank/DDBJ whole genome shotgun (WGS) entry which is preliminary data.</text>
</comment>
<gene>
    <name evidence="3" type="ORF">GGQ93_001507</name>
</gene>
<dbReference type="PANTHER" id="PTHR43179">
    <property type="entry name" value="RHAMNOSYLTRANSFERASE WBBL"/>
    <property type="match status" value="1"/>
</dbReference>
<dbReference type="SUPFAM" id="SSF48452">
    <property type="entry name" value="TPR-like"/>
    <property type="match status" value="1"/>
</dbReference>
<dbReference type="Pfam" id="PF00535">
    <property type="entry name" value="Glycos_transf_2"/>
    <property type="match status" value="2"/>
</dbReference>
<dbReference type="InterPro" id="IPR029044">
    <property type="entry name" value="Nucleotide-diphossugar_trans"/>
</dbReference>
<evidence type="ECO:0000313" key="3">
    <source>
        <dbReference type="EMBL" id="MBB5739793.1"/>
    </source>
</evidence>
<keyword evidence="3" id="KW-0808">Transferase</keyword>
<dbReference type="RefSeq" id="WP_183216119.1">
    <property type="nucleotide sequence ID" value="NZ_CAJFZW010000053.1"/>
</dbReference>
<dbReference type="Proteomes" id="UP000527324">
    <property type="component" value="Unassembled WGS sequence"/>
</dbReference>
<dbReference type="GO" id="GO:0016757">
    <property type="term" value="F:glycosyltransferase activity"/>
    <property type="evidence" value="ECO:0007669"/>
    <property type="project" value="UniProtKB-KW"/>
</dbReference>
<name>A0A7W9C663_9CAUL</name>
<accession>A0A7W9C663</accession>
<dbReference type="EMBL" id="JACHOQ010000003">
    <property type="protein sequence ID" value="MBB5739793.1"/>
    <property type="molecule type" value="Genomic_DNA"/>
</dbReference>
<dbReference type="InterPro" id="IPR011990">
    <property type="entry name" value="TPR-like_helical_dom_sf"/>
</dbReference>
<dbReference type="Gene3D" id="1.25.40.10">
    <property type="entry name" value="Tetratricopeptide repeat domain"/>
    <property type="match status" value="1"/>
</dbReference>
<dbReference type="AlphaFoldDB" id="A0A7W9C663"/>
<evidence type="ECO:0000256" key="1">
    <source>
        <dbReference type="PROSITE-ProRule" id="PRU00339"/>
    </source>
</evidence>
<keyword evidence="1" id="KW-0802">TPR repeat</keyword>
<keyword evidence="4" id="KW-1185">Reference proteome</keyword>
<dbReference type="PANTHER" id="PTHR43179:SF7">
    <property type="entry name" value="RHAMNOSYLTRANSFERASE WBBL"/>
    <property type="match status" value="1"/>
</dbReference>
<dbReference type="InterPro" id="IPR019734">
    <property type="entry name" value="TPR_rpt"/>
</dbReference>
<organism evidence="3 4">
    <name type="scientific">Brevundimonas aurantiaca</name>
    <dbReference type="NCBI Taxonomy" id="74316"/>
    <lineage>
        <taxon>Bacteria</taxon>
        <taxon>Pseudomonadati</taxon>
        <taxon>Pseudomonadota</taxon>
        <taxon>Alphaproteobacteria</taxon>
        <taxon>Caulobacterales</taxon>
        <taxon>Caulobacteraceae</taxon>
        <taxon>Brevundimonas</taxon>
    </lineage>
</organism>
<dbReference type="SMART" id="SM00028">
    <property type="entry name" value="TPR"/>
    <property type="match status" value="3"/>
</dbReference>
<evidence type="ECO:0000313" key="4">
    <source>
        <dbReference type="Proteomes" id="UP000527324"/>
    </source>
</evidence>
<feature type="domain" description="Glycosyltransferase 2-like" evidence="2">
    <location>
        <begin position="276"/>
        <end position="397"/>
    </location>
</feature>
<reference evidence="3 4" key="1">
    <citation type="submission" date="2020-08" db="EMBL/GenBank/DDBJ databases">
        <title>Genomic Encyclopedia of Type Strains, Phase IV (KMG-IV): sequencing the most valuable type-strain genomes for metagenomic binning, comparative biology and taxonomic classification.</title>
        <authorList>
            <person name="Goeker M."/>
        </authorList>
    </citation>
    <scope>NUCLEOTIDE SEQUENCE [LARGE SCALE GENOMIC DNA]</scope>
    <source>
        <strain evidence="3 4">DSM 4731</strain>
    </source>
</reference>
<feature type="domain" description="Glycosyltransferase 2-like" evidence="2">
    <location>
        <begin position="528"/>
        <end position="648"/>
    </location>
</feature>
<dbReference type="PROSITE" id="PS50005">
    <property type="entry name" value="TPR"/>
    <property type="match status" value="1"/>
</dbReference>
<protein>
    <submittedName>
        <fullName evidence="3">Glycosyltransferase involved in cell wall biosynthesis</fullName>
    </submittedName>
</protein>